<protein>
    <submittedName>
        <fullName evidence="9">Transporter</fullName>
    </submittedName>
</protein>
<dbReference type="InterPro" id="IPR051906">
    <property type="entry name" value="TolC-like"/>
</dbReference>
<evidence type="ECO:0000256" key="3">
    <source>
        <dbReference type="ARBA" id="ARBA00022448"/>
    </source>
</evidence>
<dbReference type="GO" id="GO:0015562">
    <property type="term" value="F:efflux transmembrane transporter activity"/>
    <property type="evidence" value="ECO:0007669"/>
    <property type="project" value="InterPro"/>
</dbReference>
<dbReference type="InterPro" id="IPR003423">
    <property type="entry name" value="OMP_efflux"/>
</dbReference>
<dbReference type="GO" id="GO:0009279">
    <property type="term" value="C:cell outer membrane"/>
    <property type="evidence" value="ECO:0007669"/>
    <property type="project" value="UniProtKB-SubCell"/>
</dbReference>
<evidence type="ECO:0000313" key="10">
    <source>
        <dbReference type="Proteomes" id="UP000248012"/>
    </source>
</evidence>
<dbReference type="AlphaFoldDB" id="A0A2V4N2N3"/>
<evidence type="ECO:0000256" key="6">
    <source>
        <dbReference type="ARBA" id="ARBA00023136"/>
    </source>
</evidence>
<keyword evidence="5" id="KW-0812">Transmembrane</keyword>
<dbReference type="NCBIfam" id="TIGR01844">
    <property type="entry name" value="type_I_sec_TolC"/>
    <property type="match status" value="1"/>
</dbReference>
<keyword evidence="3" id="KW-0813">Transport</keyword>
<keyword evidence="8" id="KW-0732">Signal</keyword>
<accession>A0A2V4N2N3</accession>
<evidence type="ECO:0000256" key="4">
    <source>
        <dbReference type="ARBA" id="ARBA00022452"/>
    </source>
</evidence>
<dbReference type="EMBL" id="QFVT01000004">
    <property type="protein sequence ID" value="PYC48162.1"/>
    <property type="molecule type" value="Genomic_DNA"/>
</dbReference>
<dbReference type="PANTHER" id="PTHR30026">
    <property type="entry name" value="OUTER MEMBRANE PROTEIN TOLC"/>
    <property type="match status" value="1"/>
</dbReference>
<feature type="signal peptide" evidence="8">
    <location>
        <begin position="1"/>
        <end position="29"/>
    </location>
</feature>
<dbReference type="PANTHER" id="PTHR30026:SF22">
    <property type="entry name" value="OUTER MEMBRANE EFFLUX PROTEIN"/>
    <property type="match status" value="1"/>
</dbReference>
<sequence length="476" mass="50112">MRYGTTKPLRFAGAVALALVIGVSTSAGARAETLADAMVSAYKHSGLLEQNRAVLRAADEGVAQAVSALRPVLSFSAGVAHNYGEGTSIQSNVLVSGGTVSNTGSMGITAQLALYAGGKNKLNVALAKEAVLQTRQQLINAEQIVLLNAVSAFMEVRRQYEVVNLRQNNLRLIREELRAARDRFEVGEVTRTDVSLAEARLAAAQSGLSAARGALMQAQNLYANVVGHKPGNLSQPPAVPKTVSSMEEAKALATRNHPLMIAAQHGVRQSELNVAVADAALKPQVNLEASYGKNGTFGSAVESTGGSVSLGVAQPLYQGGRLSSLQRAAMAQRDQARASLHITRQDLAQSAADAFAGLQVARASRESGILQVRAARVAFRGVREEATLGARTTLDVLNAEQELLDAQASLISAVVDEQVAAYSVLARIGALTATALRLGIQEYDPADYYNKVQSAPAGLSQQGRDLDRVLRAIGKN</sequence>
<dbReference type="SUPFAM" id="SSF56954">
    <property type="entry name" value="Outer membrane efflux proteins (OEP)"/>
    <property type="match status" value="1"/>
</dbReference>
<proteinExistence type="inferred from homology"/>
<evidence type="ECO:0000313" key="9">
    <source>
        <dbReference type="EMBL" id="PYC48162.1"/>
    </source>
</evidence>
<gene>
    <name evidence="9" type="ORF">DI396_08490</name>
</gene>
<dbReference type="Proteomes" id="UP000248012">
    <property type="component" value="Unassembled WGS sequence"/>
</dbReference>
<keyword evidence="6" id="KW-0472">Membrane</keyword>
<reference evidence="9 10" key="1">
    <citation type="submission" date="2018-05" db="EMBL/GenBank/DDBJ databases">
        <title>Oceanovita maritima gen. nov., sp. nov., a marine bacterium in the family Rhodobacteraceae isolated from surface seawater of Lundu port Xiamen, China.</title>
        <authorList>
            <person name="Hetharua B.H."/>
            <person name="Min D."/>
            <person name="Liao H."/>
            <person name="Tian Y."/>
        </authorList>
    </citation>
    <scope>NUCLEOTIDE SEQUENCE [LARGE SCALE GENOMIC DNA]</scope>
    <source>
        <strain evidence="9 10">FSX-11</strain>
    </source>
</reference>
<keyword evidence="7" id="KW-0998">Cell outer membrane</keyword>
<dbReference type="Pfam" id="PF02321">
    <property type="entry name" value="OEP"/>
    <property type="match status" value="2"/>
</dbReference>
<comment type="subcellular location">
    <subcellularLocation>
        <location evidence="1">Cell outer membrane</location>
    </subcellularLocation>
</comment>
<comment type="similarity">
    <text evidence="2">Belongs to the outer membrane factor (OMF) (TC 1.B.17) family.</text>
</comment>
<evidence type="ECO:0000256" key="2">
    <source>
        <dbReference type="ARBA" id="ARBA00007613"/>
    </source>
</evidence>
<keyword evidence="4" id="KW-1134">Transmembrane beta strand</keyword>
<dbReference type="InterPro" id="IPR010130">
    <property type="entry name" value="T1SS_OMP_TolC"/>
</dbReference>
<name>A0A2V4N2N3_9RHOB</name>
<evidence type="ECO:0000256" key="5">
    <source>
        <dbReference type="ARBA" id="ARBA00022692"/>
    </source>
</evidence>
<evidence type="ECO:0000256" key="1">
    <source>
        <dbReference type="ARBA" id="ARBA00004442"/>
    </source>
</evidence>
<evidence type="ECO:0000256" key="7">
    <source>
        <dbReference type="ARBA" id="ARBA00023237"/>
    </source>
</evidence>
<comment type="caution">
    <text evidence="9">The sequence shown here is derived from an EMBL/GenBank/DDBJ whole genome shotgun (WGS) entry which is preliminary data.</text>
</comment>
<feature type="chain" id="PRO_5015887810" evidence="8">
    <location>
        <begin position="30"/>
        <end position="476"/>
    </location>
</feature>
<keyword evidence="10" id="KW-1185">Reference proteome</keyword>
<dbReference type="OrthoDB" id="9789368at2"/>
<dbReference type="GO" id="GO:0015288">
    <property type="term" value="F:porin activity"/>
    <property type="evidence" value="ECO:0007669"/>
    <property type="project" value="TreeGrafter"/>
</dbReference>
<evidence type="ECO:0000256" key="8">
    <source>
        <dbReference type="SAM" id="SignalP"/>
    </source>
</evidence>
<dbReference type="Gene3D" id="1.20.1600.10">
    <property type="entry name" value="Outer membrane efflux proteins (OEP)"/>
    <property type="match status" value="1"/>
</dbReference>
<dbReference type="GO" id="GO:1990281">
    <property type="term" value="C:efflux pump complex"/>
    <property type="evidence" value="ECO:0007669"/>
    <property type="project" value="TreeGrafter"/>
</dbReference>
<organism evidence="9 10">
    <name type="scientific">Litorivita pollutaquae</name>
    <dbReference type="NCBI Taxonomy" id="2200892"/>
    <lineage>
        <taxon>Bacteria</taxon>
        <taxon>Pseudomonadati</taxon>
        <taxon>Pseudomonadota</taxon>
        <taxon>Alphaproteobacteria</taxon>
        <taxon>Rhodobacterales</taxon>
        <taxon>Paracoccaceae</taxon>
        <taxon>Litorivita</taxon>
    </lineage>
</organism>